<organism evidence="2">
    <name type="scientific">Siphoviridae sp. ctZF426</name>
    <dbReference type="NCBI Taxonomy" id="2827580"/>
    <lineage>
        <taxon>Viruses</taxon>
        <taxon>Duplodnaviria</taxon>
        <taxon>Heunggongvirae</taxon>
        <taxon>Uroviricota</taxon>
        <taxon>Caudoviricetes</taxon>
    </lineage>
</organism>
<dbReference type="EMBL" id="BK057799">
    <property type="protein sequence ID" value="DAE92402.1"/>
    <property type="molecule type" value="Genomic_DNA"/>
</dbReference>
<evidence type="ECO:0000256" key="1">
    <source>
        <dbReference type="SAM" id="MobiDB-lite"/>
    </source>
</evidence>
<proteinExistence type="predicted"/>
<reference evidence="2" key="1">
    <citation type="journal article" date="2021" name="Proc. Natl. Acad. Sci. U.S.A.">
        <title>A Catalog of Tens of Thousands of Viruses from Human Metagenomes Reveals Hidden Associations with Chronic Diseases.</title>
        <authorList>
            <person name="Tisza M.J."/>
            <person name="Buck C.B."/>
        </authorList>
    </citation>
    <scope>NUCLEOTIDE SEQUENCE</scope>
    <source>
        <strain evidence="2">CtZF426</strain>
    </source>
</reference>
<protein>
    <submittedName>
        <fullName evidence="2">Uncharacterized protein</fullName>
    </submittedName>
</protein>
<accession>A0A8S5RSS1</accession>
<evidence type="ECO:0000313" key="2">
    <source>
        <dbReference type="EMBL" id="DAE92402.1"/>
    </source>
</evidence>
<name>A0A8S5RSS1_9CAUD</name>
<feature type="compositionally biased region" description="Basic and acidic residues" evidence="1">
    <location>
        <begin position="20"/>
        <end position="30"/>
    </location>
</feature>
<feature type="region of interest" description="Disordered" evidence="1">
    <location>
        <begin position="1"/>
        <end position="30"/>
    </location>
</feature>
<sequence>MVAGPHRLARPAPAPAPRGRKCDITARGYD</sequence>